<evidence type="ECO:0000256" key="4">
    <source>
        <dbReference type="ARBA" id="ARBA00022679"/>
    </source>
</evidence>
<feature type="compositionally biased region" description="Basic and acidic residues" evidence="11">
    <location>
        <begin position="196"/>
        <end position="218"/>
    </location>
</feature>
<dbReference type="Gene3D" id="2.30.30.490">
    <property type="match status" value="2"/>
</dbReference>
<dbReference type="OrthoDB" id="5376140at2759"/>
<dbReference type="PANTHER" id="PTHR10629:SF52">
    <property type="entry name" value="DNA (CYTOSINE-5)-METHYLTRANSFERASE 1"/>
    <property type="match status" value="1"/>
</dbReference>
<feature type="domain" description="BAH" evidence="12">
    <location>
        <begin position="550"/>
        <end position="688"/>
    </location>
</feature>
<sequence length="1199" mass="134976">MSQQQLRPLAAGSSFESPLLIDSDEDQAVSKVTPRNRQRTLKTKAEINSSQGLKFNTYAPGTLVGETDREDSDEDIRGPIRRMRARPLDVDFSPSTLAAESPTPRLYRQKSSLPISPGSRSLLSQTSTSPTKSKRQPSSELDGSPSKRYQPSDRPATIVTVSNTNEHTKTTTPNKALAYIPAHAYIEISDDDSSDENDKGDYDGEGYRRSSLDTEVEGRNGQTRIQNRTPAQDNYWALSSDTEAEDQDERRQTSSMPVLQHKRRAIHDKQRSSPIGGNLDEEVLKHRIQTKATPWIRKLAGAMFNRTLGAAEAEDLDDNDKKAVISITSDVAIVRKAAWDSTSKTNEVSFEEEQIWYESATGRTGFPSVEIDYVRYCPGDFCIVRPSENTEASEQGDPWFARIISIFEEEDGEPSCHMQWLVHGSSTILGETAGPHELFLLYQCDNNPATCIAGKIQVDLPGDERQDFVTGAIETRYNAGEYFCRFVFDDNKETFTHAPSLHDPLPKGVIQGKDCYCCLKIQEVKHFNRRTIIGNISKHGSITGYEYLGVTYHVHDFVYIVSKEAGPYVIGQILAFKVSNYLEYSASPKLLRDMADIRVTVKVLERYHDKDKKWWKVVTKNIPRNIRDNRRLYLTKKEIQVSADLIEGRCQVRHPNDIDNLDTYKDQNDTFWIKDQVSQFAETNEFDPLHANELMYCEDTKAEIADRESKLKDFLASTQALPALELCAGCGGLCLGLGQSGAIKTKWAVEFAPAAARTFKSNFPDVQVYNEDGSKCLARAIRESQGIVRQGEKDIAGRPVSPMPKRGQVGVICGGFPCPGYTGANQRPLADDVKNTLITMVLSYVDFYRPNYVLLENVRGILTHRLGAIQKGNHKVEGGIERGTLKFILRALTSMGYACQFTVLQTGEFSVPQSRQRVFFWAAFRGNDLPKYPQATSIWAGACPVSWHRDRTTGVAPHREVTVGDATTDLPAFDWENPHNIRSQTGEQRRDREARSKTIIQLPIVRGKDYVGVDKQDYAYPPLTEYQRVLRRGVPADRLMNHVTHNFFDNPPATGRLRQAISEQVCNIEMIPGADHRGLPRKLRHWGLSHRDSAAERHNYYPGRYGRLDYEGPFQTCMTNVFPNGKNGNVVHPTQHRILSIREQARAMGFPDSYVWDLEDVPVKLAFRMIGNAVPVVLASKLGEELLEARFQAWAKARL</sequence>
<dbReference type="GO" id="GO:0032259">
    <property type="term" value="P:methylation"/>
    <property type="evidence" value="ECO:0007669"/>
    <property type="project" value="UniProtKB-KW"/>
</dbReference>
<accession>A0A370TNQ0</accession>
<evidence type="ECO:0000256" key="1">
    <source>
        <dbReference type="ARBA" id="ARBA00004123"/>
    </source>
</evidence>
<dbReference type="GO" id="GO:0044027">
    <property type="term" value="P:negative regulation of gene expression via chromosomal CpG island methylation"/>
    <property type="evidence" value="ECO:0007669"/>
    <property type="project" value="TreeGrafter"/>
</dbReference>
<dbReference type="EMBL" id="NPIC01000003">
    <property type="protein sequence ID" value="RDL37152.1"/>
    <property type="molecule type" value="Genomic_DNA"/>
</dbReference>
<dbReference type="STRING" id="2656787.A0A370TNQ0"/>
<dbReference type="NCBIfam" id="TIGR00675">
    <property type="entry name" value="dcm"/>
    <property type="match status" value="1"/>
</dbReference>
<name>A0A370TNQ0_9HELO</name>
<proteinExistence type="inferred from homology"/>
<gene>
    <name evidence="13" type="ORF">BP5553_04585</name>
</gene>
<evidence type="ECO:0000256" key="3">
    <source>
        <dbReference type="ARBA" id="ARBA00022603"/>
    </source>
</evidence>
<keyword evidence="6" id="KW-0238">DNA-binding</keyword>
<keyword evidence="3 9" id="KW-0489">Methyltransferase</keyword>
<dbReference type="Proteomes" id="UP000254866">
    <property type="component" value="Unassembled WGS sequence"/>
</dbReference>
<dbReference type="InterPro" id="IPR001525">
    <property type="entry name" value="C5_MeTfrase"/>
</dbReference>
<feature type="region of interest" description="Disordered" evidence="11">
    <location>
        <begin position="1"/>
        <end position="171"/>
    </location>
</feature>
<evidence type="ECO:0000259" key="12">
    <source>
        <dbReference type="PROSITE" id="PS51038"/>
    </source>
</evidence>
<dbReference type="EC" id="2.1.1.37" evidence="2"/>
<dbReference type="PANTHER" id="PTHR10629">
    <property type="entry name" value="CYTOSINE-SPECIFIC METHYLTRANSFERASE"/>
    <property type="match status" value="1"/>
</dbReference>
<keyword evidence="5 9" id="KW-0949">S-adenosyl-L-methionine</keyword>
<evidence type="ECO:0000313" key="13">
    <source>
        <dbReference type="EMBL" id="RDL37152.1"/>
    </source>
</evidence>
<dbReference type="RefSeq" id="XP_031869808.1">
    <property type="nucleotide sequence ID" value="XM_032013208.1"/>
</dbReference>
<dbReference type="PROSITE" id="PS51679">
    <property type="entry name" value="SAM_MT_C5"/>
    <property type="match status" value="1"/>
</dbReference>
<dbReference type="Pfam" id="PF01426">
    <property type="entry name" value="BAH"/>
    <property type="match status" value="2"/>
</dbReference>
<evidence type="ECO:0000256" key="11">
    <source>
        <dbReference type="SAM" id="MobiDB-lite"/>
    </source>
</evidence>
<reference evidence="13 14" key="1">
    <citation type="journal article" date="2018" name="IMA Fungus">
        <title>IMA Genome-F 9: Draft genome sequence of Annulohypoxylon stygium, Aspergillus mulundensis, Berkeleyomyces basicola (syn. Thielaviopsis basicola), Ceratocystis smalleyi, two Cercospora beticola strains, Coleophoma cylindrospora, Fusarium fracticaudum, Phialophora cf. hyalina, and Morchella septimelata.</title>
        <authorList>
            <person name="Wingfield B.D."/>
            <person name="Bills G.F."/>
            <person name="Dong Y."/>
            <person name="Huang W."/>
            <person name="Nel W.J."/>
            <person name="Swalarsk-Parry B.S."/>
            <person name="Vaghefi N."/>
            <person name="Wilken P.M."/>
            <person name="An Z."/>
            <person name="de Beer Z.W."/>
            <person name="De Vos L."/>
            <person name="Chen L."/>
            <person name="Duong T.A."/>
            <person name="Gao Y."/>
            <person name="Hammerbacher A."/>
            <person name="Kikkert J.R."/>
            <person name="Li Y."/>
            <person name="Li H."/>
            <person name="Li K."/>
            <person name="Li Q."/>
            <person name="Liu X."/>
            <person name="Ma X."/>
            <person name="Naidoo K."/>
            <person name="Pethybridge S.J."/>
            <person name="Sun J."/>
            <person name="Steenkamp E.T."/>
            <person name="van der Nest M.A."/>
            <person name="van Wyk S."/>
            <person name="Wingfield M.J."/>
            <person name="Xiong C."/>
            <person name="Yue Q."/>
            <person name="Zhang X."/>
        </authorList>
    </citation>
    <scope>NUCLEOTIDE SEQUENCE [LARGE SCALE GENOMIC DNA]</scope>
    <source>
        <strain evidence="13 14">BP 5553</strain>
    </source>
</reference>
<comment type="subcellular location">
    <subcellularLocation>
        <location evidence="1">Nucleus</location>
    </subcellularLocation>
</comment>
<dbReference type="AlphaFoldDB" id="A0A370TNQ0"/>
<dbReference type="GO" id="GO:0006346">
    <property type="term" value="P:DNA methylation-dependent constitutive heterochromatin formation"/>
    <property type="evidence" value="ECO:0007669"/>
    <property type="project" value="InterPro"/>
</dbReference>
<evidence type="ECO:0000256" key="6">
    <source>
        <dbReference type="ARBA" id="ARBA00023125"/>
    </source>
</evidence>
<evidence type="ECO:0000256" key="7">
    <source>
        <dbReference type="ARBA" id="ARBA00023242"/>
    </source>
</evidence>
<evidence type="ECO:0000256" key="8">
    <source>
        <dbReference type="PIRSR" id="PIRSR037404-1"/>
    </source>
</evidence>
<evidence type="ECO:0000256" key="10">
    <source>
        <dbReference type="RuleBase" id="RU000416"/>
    </source>
</evidence>
<dbReference type="GO" id="GO:0003886">
    <property type="term" value="F:DNA (cytosine-5-)-methyltransferase activity"/>
    <property type="evidence" value="ECO:0007669"/>
    <property type="project" value="UniProtKB-EC"/>
</dbReference>
<feature type="region of interest" description="Disordered" evidence="11">
    <location>
        <begin position="974"/>
        <end position="994"/>
    </location>
</feature>
<feature type="domain" description="BAH" evidence="12">
    <location>
        <begin position="374"/>
        <end position="499"/>
    </location>
</feature>
<dbReference type="InterPro" id="IPR050390">
    <property type="entry name" value="C5-Methyltransferase"/>
</dbReference>
<feature type="compositionally biased region" description="Polar residues" evidence="11">
    <location>
        <begin position="109"/>
        <end position="141"/>
    </location>
</feature>
<dbReference type="SMART" id="SM00439">
    <property type="entry name" value="BAH"/>
    <property type="match status" value="2"/>
</dbReference>
<dbReference type="InterPro" id="IPR001025">
    <property type="entry name" value="BAH_dom"/>
</dbReference>
<dbReference type="GeneID" id="43597434"/>
<dbReference type="InterPro" id="IPR029063">
    <property type="entry name" value="SAM-dependent_MTases_sf"/>
</dbReference>
<organism evidence="13 14">
    <name type="scientific">Venustampulla echinocandica</name>
    <dbReference type="NCBI Taxonomy" id="2656787"/>
    <lineage>
        <taxon>Eukaryota</taxon>
        <taxon>Fungi</taxon>
        <taxon>Dikarya</taxon>
        <taxon>Ascomycota</taxon>
        <taxon>Pezizomycotina</taxon>
        <taxon>Leotiomycetes</taxon>
        <taxon>Helotiales</taxon>
        <taxon>Pleuroascaceae</taxon>
        <taxon>Venustampulla</taxon>
    </lineage>
</organism>
<feature type="region of interest" description="Disordered" evidence="11">
    <location>
        <begin position="241"/>
        <end position="277"/>
    </location>
</feature>
<evidence type="ECO:0000256" key="9">
    <source>
        <dbReference type="PROSITE-ProRule" id="PRU01016"/>
    </source>
</evidence>
<dbReference type="PRINTS" id="PR00105">
    <property type="entry name" value="C5METTRFRASE"/>
</dbReference>
<dbReference type="GO" id="GO:0005634">
    <property type="term" value="C:nucleus"/>
    <property type="evidence" value="ECO:0007669"/>
    <property type="project" value="UniProtKB-SubCell"/>
</dbReference>
<dbReference type="GO" id="GO:0003682">
    <property type="term" value="F:chromatin binding"/>
    <property type="evidence" value="ECO:0007669"/>
    <property type="project" value="InterPro"/>
</dbReference>
<dbReference type="SUPFAM" id="SSF53335">
    <property type="entry name" value="S-adenosyl-L-methionine-dependent methyltransferases"/>
    <property type="match status" value="1"/>
</dbReference>
<dbReference type="GO" id="GO:0003677">
    <property type="term" value="F:DNA binding"/>
    <property type="evidence" value="ECO:0007669"/>
    <property type="project" value="UniProtKB-KW"/>
</dbReference>
<evidence type="ECO:0000313" key="14">
    <source>
        <dbReference type="Proteomes" id="UP000254866"/>
    </source>
</evidence>
<dbReference type="PROSITE" id="PS00095">
    <property type="entry name" value="C5_MTASE_2"/>
    <property type="match status" value="1"/>
</dbReference>
<evidence type="ECO:0000256" key="2">
    <source>
        <dbReference type="ARBA" id="ARBA00011975"/>
    </source>
</evidence>
<comment type="similarity">
    <text evidence="9 10">Belongs to the class I-like SAM-binding methyltransferase superfamily. C5-methyltransferase family.</text>
</comment>
<feature type="region of interest" description="Disordered" evidence="11">
    <location>
        <begin position="188"/>
        <end position="222"/>
    </location>
</feature>
<keyword evidence="4 9" id="KW-0808">Transferase</keyword>
<feature type="active site" evidence="8 9">
    <location>
        <position position="818"/>
    </location>
</feature>
<keyword evidence="14" id="KW-1185">Reference proteome</keyword>
<dbReference type="InterPro" id="IPR043151">
    <property type="entry name" value="BAH_sf"/>
</dbReference>
<evidence type="ECO:0000256" key="5">
    <source>
        <dbReference type="ARBA" id="ARBA00022691"/>
    </source>
</evidence>
<comment type="caution">
    <text evidence="13">The sequence shown here is derived from an EMBL/GenBank/DDBJ whole genome shotgun (WGS) entry which is preliminary data.</text>
</comment>
<dbReference type="PROSITE" id="PS51038">
    <property type="entry name" value="BAH"/>
    <property type="match status" value="2"/>
</dbReference>
<protein>
    <recommendedName>
        <fullName evidence="2">DNA (cytosine-5-)-methyltransferase</fullName>
        <ecNumber evidence="2">2.1.1.37</ecNumber>
    </recommendedName>
</protein>
<feature type="compositionally biased region" description="Polar residues" evidence="11">
    <location>
        <begin position="159"/>
        <end position="171"/>
    </location>
</feature>
<dbReference type="Gene3D" id="3.90.120.10">
    <property type="entry name" value="DNA Methylase, subunit A, domain 2"/>
    <property type="match status" value="1"/>
</dbReference>
<dbReference type="Gene3D" id="3.40.50.150">
    <property type="entry name" value="Vaccinia Virus protein VP39"/>
    <property type="match status" value="1"/>
</dbReference>
<dbReference type="Pfam" id="PF00145">
    <property type="entry name" value="DNA_methylase"/>
    <property type="match status" value="1"/>
</dbReference>
<dbReference type="InterPro" id="IPR031303">
    <property type="entry name" value="C5_meth_CS"/>
</dbReference>
<keyword evidence="7" id="KW-0539">Nucleus</keyword>